<sequence>MEWFSLSLLCALSLASTDAFTKMRLQGYSGSEMMLVRFLVTGVLLAPLLLYFPLPSAPWAFWAWMALLVPLELLAIYLYMQAIRDAPLYQTLPYLAFTPVFIILTGWWVLDERVSLLGAIGIVLVVVGAYLLNIDKLHRNGRRLWYEPLRAIVYRQSSRRMLMVAVIYSLTSVGGKAAMLYVGTMNFAVFYFVVLGAAAFLAVALLRPVSLRVLTRQPAWHLLIGALFALMVVTHFLALSKVEAAYMIAVKRTSLLFGILYGAWLFHEKQLARNFSSAALMVVGVALILLA</sequence>
<keyword evidence="1" id="KW-0812">Transmembrane</keyword>
<dbReference type="EMBL" id="CP013099">
    <property type="protein sequence ID" value="ALP53091.1"/>
    <property type="molecule type" value="Genomic_DNA"/>
</dbReference>
<evidence type="ECO:0000313" key="3">
    <source>
        <dbReference type="EMBL" id="ALP53091.1"/>
    </source>
</evidence>
<protein>
    <submittedName>
        <fullName evidence="3">EamA-like transporter family protein</fullName>
    </submittedName>
</protein>
<feature type="transmembrane region" description="Helical" evidence="1">
    <location>
        <begin position="59"/>
        <end position="80"/>
    </location>
</feature>
<feature type="transmembrane region" description="Helical" evidence="1">
    <location>
        <begin position="188"/>
        <end position="206"/>
    </location>
</feature>
<evidence type="ECO:0000259" key="2">
    <source>
        <dbReference type="Pfam" id="PF00892"/>
    </source>
</evidence>
<dbReference type="AlphaFoldDB" id="A0A0S2TD88"/>
<dbReference type="GO" id="GO:0016020">
    <property type="term" value="C:membrane"/>
    <property type="evidence" value="ECO:0007669"/>
    <property type="project" value="InterPro"/>
</dbReference>
<feature type="transmembrane region" description="Helical" evidence="1">
    <location>
        <begin position="218"/>
        <end position="238"/>
    </location>
</feature>
<feature type="transmembrane region" description="Helical" evidence="1">
    <location>
        <begin position="35"/>
        <end position="53"/>
    </location>
</feature>
<keyword evidence="1" id="KW-1133">Transmembrane helix</keyword>
<proteinExistence type="predicted"/>
<dbReference type="PANTHER" id="PTHR22911">
    <property type="entry name" value="ACYL-MALONYL CONDENSING ENZYME-RELATED"/>
    <property type="match status" value="1"/>
</dbReference>
<feature type="transmembrane region" description="Helical" evidence="1">
    <location>
        <begin position="92"/>
        <end position="110"/>
    </location>
</feature>
<dbReference type="InterPro" id="IPR037185">
    <property type="entry name" value="EmrE-like"/>
</dbReference>
<feature type="domain" description="EamA" evidence="2">
    <location>
        <begin position="4"/>
        <end position="133"/>
    </location>
</feature>
<keyword evidence="1" id="KW-0472">Membrane</keyword>
<dbReference type="SUPFAM" id="SSF103481">
    <property type="entry name" value="Multidrug resistance efflux transporter EmrE"/>
    <property type="match status" value="2"/>
</dbReference>
<organism evidence="3 4">
    <name type="scientific">Candidatus Tenderia electrophaga</name>
    <dbReference type="NCBI Taxonomy" id="1748243"/>
    <lineage>
        <taxon>Bacteria</taxon>
        <taxon>Pseudomonadati</taxon>
        <taxon>Pseudomonadota</taxon>
        <taxon>Gammaproteobacteria</taxon>
        <taxon>Candidatus Tenderiales</taxon>
        <taxon>Candidatus Tenderiaceae</taxon>
        <taxon>Candidatus Tenderia</taxon>
    </lineage>
</organism>
<dbReference type="STRING" id="1748243.Tel_07935"/>
<feature type="transmembrane region" description="Helical" evidence="1">
    <location>
        <begin position="162"/>
        <end position="182"/>
    </location>
</feature>
<dbReference type="InterPro" id="IPR000620">
    <property type="entry name" value="EamA_dom"/>
</dbReference>
<feature type="transmembrane region" description="Helical" evidence="1">
    <location>
        <begin position="271"/>
        <end position="290"/>
    </location>
</feature>
<dbReference type="KEGG" id="tee:Tel_07935"/>
<keyword evidence="4" id="KW-1185">Reference proteome</keyword>
<dbReference type="Pfam" id="PF00892">
    <property type="entry name" value="EamA"/>
    <property type="match status" value="1"/>
</dbReference>
<dbReference type="PANTHER" id="PTHR22911:SF137">
    <property type="entry name" value="SOLUTE CARRIER FAMILY 35 MEMBER G2-RELATED"/>
    <property type="match status" value="1"/>
</dbReference>
<reference evidence="3" key="1">
    <citation type="submission" date="2015-10" db="EMBL/GenBank/DDBJ databases">
        <title>Description of Candidatus Tenderia electrophaga gen. nov, sp. nov., an Uncultivated Electroautotroph from a Biocathode Enrichment.</title>
        <authorList>
            <person name="Eddie B.J."/>
            <person name="Malanoski A.P."/>
            <person name="Wang Z."/>
            <person name="Hall R.J."/>
            <person name="Oh S.D."/>
            <person name="Heiner C."/>
            <person name="Lin B."/>
            <person name="Strycharz-Glaven S.M."/>
        </authorList>
    </citation>
    <scope>NUCLEOTIDE SEQUENCE [LARGE SCALE GENOMIC DNA]</scope>
    <source>
        <strain evidence="3">NRL1</strain>
    </source>
</reference>
<evidence type="ECO:0000313" key="4">
    <source>
        <dbReference type="Proteomes" id="UP000055136"/>
    </source>
</evidence>
<dbReference type="Proteomes" id="UP000055136">
    <property type="component" value="Chromosome"/>
</dbReference>
<gene>
    <name evidence="3" type="ORF">Tel_07935</name>
</gene>
<accession>A0A0S2TD88</accession>
<evidence type="ECO:0000256" key="1">
    <source>
        <dbReference type="SAM" id="Phobius"/>
    </source>
</evidence>
<feature type="transmembrane region" description="Helical" evidence="1">
    <location>
        <begin position="244"/>
        <end position="264"/>
    </location>
</feature>
<dbReference type="Gene3D" id="1.10.3730.20">
    <property type="match status" value="1"/>
</dbReference>
<feature type="transmembrane region" description="Helical" evidence="1">
    <location>
        <begin position="116"/>
        <end position="134"/>
    </location>
</feature>
<name>A0A0S2TD88_9GAMM</name>